<dbReference type="GeneID" id="15143001"/>
<evidence type="ECO:0000313" key="7">
    <source>
        <dbReference type="Proteomes" id="UP001253851"/>
    </source>
</evidence>
<name>A0A1L8SBK6_ENTCA</name>
<dbReference type="Proteomes" id="UP001253851">
    <property type="component" value="Unassembled WGS sequence"/>
</dbReference>
<evidence type="ECO:0000313" key="1">
    <source>
        <dbReference type="EMBL" id="MDT2964107.1"/>
    </source>
</evidence>
<sequence>MQELSKGIPISIHLTTNVRQAGETENFLFDLQGQAVKIGDTLYIRYKEIQPDGTDVPVTMKIMPDGLIQLIRSGEMRMRLKFSYKERLETSYQTPYGLMMFHTFTNHLHVSLKDRPYSGKIDIDYDLFMAADKVGEYKLSLEFTA</sequence>
<dbReference type="Pfam" id="PF09148">
    <property type="entry name" value="DUF1934"/>
    <property type="match status" value="1"/>
</dbReference>
<accession>A0A1L8SBK6</accession>
<evidence type="ECO:0000313" key="4">
    <source>
        <dbReference type="EMBL" id="RHK08013.1"/>
    </source>
</evidence>
<evidence type="ECO:0000313" key="5">
    <source>
        <dbReference type="Proteomes" id="UP000286288"/>
    </source>
</evidence>
<dbReference type="EMBL" id="CP046123">
    <property type="protein sequence ID" value="QGN30492.1"/>
    <property type="molecule type" value="Genomic_DNA"/>
</dbReference>
<dbReference type="Gene3D" id="2.40.128.20">
    <property type="match status" value="1"/>
</dbReference>
<reference evidence="1 7" key="3">
    <citation type="submission" date="2023-03" db="EMBL/GenBank/DDBJ databases">
        <authorList>
            <person name="Shen W."/>
            <person name="Cai J."/>
        </authorList>
    </citation>
    <scope>NUCLEOTIDE SEQUENCE</scope>
    <source>
        <strain evidence="2 7">B516</strain>
        <strain evidence="1">K72-2</strain>
    </source>
</reference>
<evidence type="ECO:0000313" key="2">
    <source>
        <dbReference type="EMBL" id="MDT2982061.1"/>
    </source>
</evidence>
<dbReference type="Proteomes" id="UP001268896">
    <property type="component" value="Unassembled WGS sequence"/>
</dbReference>
<gene>
    <name evidence="4" type="ORF">DW084_02555</name>
    <name evidence="3" type="ORF">GFU50_13665</name>
    <name evidence="1" type="ORF">P7I32_05755</name>
    <name evidence="2" type="ORF">P7I34_05270</name>
</gene>
<dbReference type="AlphaFoldDB" id="A0A1L8SBK6"/>
<dbReference type="EMBL" id="JARQDZ010000002">
    <property type="protein sequence ID" value="MDT2982061.1"/>
    <property type="molecule type" value="Genomic_DNA"/>
</dbReference>
<dbReference type="Proteomes" id="UP000286288">
    <property type="component" value="Unassembled WGS sequence"/>
</dbReference>
<proteinExistence type="predicted"/>
<dbReference type="Proteomes" id="UP000422837">
    <property type="component" value="Chromosome"/>
</dbReference>
<dbReference type="EMBL" id="JARQDV010000002">
    <property type="protein sequence ID" value="MDT2964107.1"/>
    <property type="molecule type" value="Genomic_DNA"/>
</dbReference>
<dbReference type="InterPro" id="IPR012674">
    <property type="entry name" value="Calycin"/>
</dbReference>
<evidence type="ECO:0000313" key="6">
    <source>
        <dbReference type="Proteomes" id="UP000422837"/>
    </source>
</evidence>
<dbReference type="SUPFAM" id="SSF50814">
    <property type="entry name" value="Lipocalins"/>
    <property type="match status" value="1"/>
</dbReference>
<reference evidence="3 6" key="2">
    <citation type="submission" date="2019-11" db="EMBL/GenBank/DDBJ databases">
        <title>Detection and genome characteristic of a blood enterococcus casselifavus isolate from Zhengzhou,china.</title>
        <authorList>
            <person name="Wen P."/>
        </authorList>
    </citation>
    <scope>NUCLEOTIDE SEQUENCE [LARGE SCALE GENOMIC DNA]</scope>
    <source>
        <strain evidence="3 6">EC291</strain>
    </source>
</reference>
<dbReference type="RefSeq" id="WP_005228669.1">
    <property type="nucleotide sequence ID" value="NZ_BAAAXK010000002.1"/>
</dbReference>
<dbReference type="EMBL" id="QRMZ01000002">
    <property type="protein sequence ID" value="RHK08013.1"/>
    <property type="molecule type" value="Genomic_DNA"/>
</dbReference>
<organism evidence="4 5">
    <name type="scientific">Enterococcus casseliflavus</name>
    <name type="common">Enterococcus flavescens</name>
    <dbReference type="NCBI Taxonomy" id="37734"/>
    <lineage>
        <taxon>Bacteria</taxon>
        <taxon>Bacillati</taxon>
        <taxon>Bacillota</taxon>
        <taxon>Bacilli</taxon>
        <taxon>Lactobacillales</taxon>
        <taxon>Enterococcaceae</taxon>
        <taxon>Enterococcus</taxon>
    </lineage>
</organism>
<dbReference type="InterPro" id="IPR015231">
    <property type="entry name" value="DUF1934"/>
</dbReference>
<protein>
    <submittedName>
        <fullName evidence="4">DUF1934 domain-containing protein</fullName>
    </submittedName>
    <submittedName>
        <fullName evidence="3">DUF1934 family protein</fullName>
    </submittedName>
</protein>
<reference evidence="4 5" key="1">
    <citation type="submission" date="2018-08" db="EMBL/GenBank/DDBJ databases">
        <title>A genome reference for cultivated species of the human gut microbiota.</title>
        <authorList>
            <person name="Zou Y."/>
            <person name="Xue W."/>
            <person name="Luo G."/>
        </authorList>
    </citation>
    <scope>NUCLEOTIDE SEQUENCE [LARGE SCALE GENOMIC DNA]</scope>
    <source>
        <strain evidence="4 5">AF48-16</strain>
    </source>
</reference>
<evidence type="ECO:0000313" key="3">
    <source>
        <dbReference type="EMBL" id="QGN30492.1"/>
    </source>
</evidence>